<evidence type="ECO:0000256" key="1">
    <source>
        <dbReference type="ARBA" id="ARBA00003966"/>
    </source>
</evidence>
<feature type="domain" description="Lactate/malate dehydrogenase N-terminal" evidence="6">
    <location>
        <begin position="116"/>
        <end position="254"/>
    </location>
</feature>
<dbReference type="InterPro" id="IPR011275">
    <property type="entry name" value="Malate_DH_type3"/>
</dbReference>
<keyword evidence="4" id="KW-0520">NAD</keyword>
<comment type="function">
    <text evidence="1">Catalyzes the reversible oxidation of malate to oxaloacetate.</text>
</comment>
<dbReference type="Gene3D" id="3.90.110.10">
    <property type="entry name" value="Lactate dehydrogenase/glycoside hydrolase, family 4, C-terminal"/>
    <property type="match status" value="1"/>
</dbReference>
<evidence type="ECO:0000256" key="2">
    <source>
        <dbReference type="ARBA" id="ARBA00022532"/>
    </source>
</evidence>
<dbReference type="EC" id="1.1.1.37" evidence="8"/>
<keyword evidence="2" id="KW-0816">Tricarboxylic acid cycle</keyword>
<dbReference type="CDD" id="cd01339">
    <property type="entry name" value="LDH-like_MDH"/>
    <property type="match status" value="1"/>
</dbReference>
<evidence type="ECO:0000256" key="4">
    <source>
        <dbReference type="ARBA" id="ARBA00023027"/>
    </source>
</evidence>
<dbReference type="NCBIfam" id="NF004863">
    <property type="entry name" value="PRK06223.1"/>
    <property type="match status" value="1"/>
</dbReference>
<feature type="region of interest" description="Disordered" evidence="5">
    <location>
        <begin position="46"/>
        <end position="75"/>
    </location>
</feature>
<dbReference type="InterPro" id="IPR022383">
    <property type="entry name" value="Lactate/malate_DH_C"/>
</dbReference>
<protein>
    <submittedName>
        <fullName evidence="8">Malate dehydrogenase</fullName>
        <ecNumber evidence="8">1.1.1.37</ecNumber>
    </submittedName>
</protein>
<feature type="compositionally biased region" description="Low complexity" evidence="5">
    <location>
        <begin position="61"/>
        <end position="75"/>
    </location>
</feature>
<accession>A0ABY8J6S8</accession>
<dbReference type="InterPro" id="IPR001236">
    <property type="entry name" value="Lactate/malate_DH_N"/>
</dbReference>
<feature type="domain" description="Lactate/malate dehydrogenase C-terminal" evidence="7">
    <location>
        <begin position="259"/>
        <end position="416"/>
    </location>
</feature>
<dbReference type="Pfam" id="PF02866">
    <property type="entry name" value="Ldh_1_C"/>
    <property type="match status" value="1"/>
</dbReference>
<evidence type="ECO:0000259" key="6">
    <source>
        <dbReference type="Pfam" id="PF00056"/>
    </source>
</evidence>
<gene>
    <name evidence="8" type="ORF">QA636_27500</name>
</gene>
<dbReference type="InterPro" id="IPR001557">
    <property type="entry name" value="L-lactate/malate_DH"/>
</dbReference>
<dbReference type="SUPFAM" id="SSF56327">
    <property type="entry name" value="LDH C-terminal domain-like"/>
    <property type="match status" value="1"/>
</dbReference>
<evidence type="ECO:0000313" key="8">
    <source>
        <dbReference type="EMBL" id="WFU61250.1"/>
    </source>
</evidence>
<dbReference type="EMBL" id="CP121646">
    <property type="protein sequence ID" value="WFU61250.1"/>
    <property type="molecule type" value="Genomic_DNA"/>
</dbReference>
<evidence type="ECO:0000256" key="3">
    <source>
        <dbReference type="ARBA" id="ARBA00023002"/>
    </source>
</evidence>
<dbReference type="InterPro" id="IPR036291">
    <property type="entry name" value="NAD(P)-bd_dom_sf"/>
</dbReference>
<dbReference type="GO" id="GO:0030060">
    <property type="term" value="F:L-malate dehydrogenase (NAD+) activity"/>
    <property type="evidence" value="ECO:0007669"/>
    <property type="project" value="UniProtKB-EC"/>
</dbReference>
<organism evidence="8 9">
    <name type="scientific">Bradyrhizobium brasilense</name>
    <dbReference type="NCBI Taxonomy" id="1419277"/>
    <lineage>
        <taxon>Bacteria</taxon>
        <taxon>Pseudomonadati</taxon>
        <taxon>Pseudomonadota</taxon>
        <taxon>Alphaproteobacteria</taxon>
        <taxon>Hyphomicrobiales</taxon>
        <taxon>Nitrobacteraceae</taxon>
        <taxon>Bradyrhizobium</taxon>
    </lineage>
</organism>
<keyword evidence="3 8" id="KW-0560">Oxidoreductase</keyword>
<evidence type="ECO:0000256" key="5">
    <source>
        <dbReference type="SAM" id="MobiDB-lite"/>
    </source>
</evidence>
<dbReference type="PANTHER" id="PTHR43128">
    <property type="entry name" value="L-2-HYDROXYCARBOXYLATE DEHYDROGENASE (NAD(P)(+))"/>
    <property type="match status" value="1"/>
</dbReference>
<keyword evidence="9" id="KW-1185">Reference proteome</keyword>
<dbReference type="PANTHER" id="PTHR43128:SF16">
    <property type="entry name" value="L-LACTATE DEHYDROGENASE"/>
    <property type="match status" value="1"/>
</dbReference>
<dbReference type="Pfam" id="PF00056">
    <property type="entry name" value="Ldh_1_N"/>
    <property type="match status" value="1"/>
</dbReference>
<dbReference type="SUPFAM" id="SSF51735">
    <property type="entry name" value="NAD(P)-binding Rossmann-fold domains"/>
    <property type="match status" value="1"/>
</dbReference>
<proteinExistence type="predicted"/>
<reference evidence="8 9" key="1">
    <citation type="submission" date="2023-04" db="EMBL/GenBank/DDBJ databases">
        <title>Australian commercial rhizobial inoculants.</title>
        <authorList>
            <person name="Kohlmeier M.G."/>
            <person name="O'Hara G.W."/>
            <person name="Colombi E."/>
            <person name="Ramsay J.P."/>
            <person name="Terpolilli J."/>
        </authorList>
    </citation>
    <scope>NUCLEOTIDE SEQUENCE [LARGE SCALE GENOMIC DNA]</scope>
    <source>
        <strain evidence="8 9">CB627</strain>
    </source>
</reference>
<dbReference type="InterPro" id="IPR015955">
    <property type="entry name" value="Lactate_DH/Glyco_Ohase_4_C"/>
</dbReference>
<name>A0ABY8J6S8_9BRAD</name>
<sequence>MSVVSVADVERANGVLIIFAKDILTPLAADRAKELNIRIERSGSLRSAAPPAASPMPSIPLAPSRSAPAAKPSVSPGSLQLGALSGSLYRRGAPVPPQMRVGGEPNAATNDDRPRAAVIGAGHVGATTALRLAETSLFSRVVLVDIVPGLAAGLALDMWHSSGLRGFTTRIEGSTDLAALEEARYVVMTAGRPRQPGMSRTDLTGVNAEIVGGVADGIRRYAPNAVVVVVTNPLEEMTHLMAKLSGFAANKVIGMAGVLDSARFCSLIALEGVARPQDVDAIALGSHGAEMVIPLSLATANGRPIETLIAKDRLAAIVERARDSGAEVVKLLQKGSAYFSPAESAASMVAAMVKGSSPVIAACVQSGGAYGVADTRLGLPVRLDANGVKEIVTLPLRPEEQAALAEAARSIAKRISELG</sequence>
<dbReference type="PRINTS" id="PR00086">
    <property type="entry name" value="LLDHDRGNASE"/>
</dbReference>
<dbReference type="Proteomes" id="UP001221546">
    <property type="component" value="Chromosome"/>
</dbReference>
<evidence type="ECO:0000259" key="7">
    <source>
        <dbReference type="Pfam" id="PF02866"/>
    </source>
</evidence>
<dbReference type="RefSeq" id="WP_310884845.1">
    <property type="nucleotide sequence ID" value="NZ_CP121646.1"/>
</dbReference>
<dbReference type="Gene3D" id="3.40.50.720">
    <property type="entry name" value="NAD(P)-binding Rossmann-like Domain"/>
    <property type="match status" value="1"/>
</dbReference>
<evidence type="ECO:0000313" key="9">
    <source>
        <dbReference type="Proteomes" id="UP001221546"/>
    </source>
</evidence>